<dbReference type="RefSeq" id="WP_164129858.1">
    <property type="nucleotide sequence ID" value="NZ_JAAGOX010000016.1"/>
</dbReference>
<organism evidence="1">
    <name type="scientific">Ruegeria sp. PrR005</name>
    <dbReference type="NCBI Taxonomy" id="2706882"/>
    <lineage>
        <taxon>Bacteria</taxon>
        <taxon>Pseudomonadati</taxon>
        <taxon>Pseudomonadota</taxon>
        <taxon>Alphaproteobacteria</taxon>
        <taxon>Rhodobacterales</taxon>
        <taxon>Roseobacteraceae</taxon>
        <taxon>Ruegeria</taxon>
    </lineage>
</organism>
<dbReference type="AlphaFoldDB" id="A0A6B2NT33"/>
<accession>A0A6B2NT33</accession>
<sequence length="71" mass="8163">MTDQELFRVAEMLERRVAGAGLATRLEVQPQFSRIMDQMRERGVKLPSRLRQLDAALCEDAVEARFDNMPV</sequence>
<proteinExistence type="predicted"/>
<reference evidence="1" key="1">
    <citation type="submission" date="2020-02" db="EMBL/GenBank/DDBJ databases">
        <title>Delineation of the pyrene-degrading pathway in Roseobacter clade bacteria by genomic analysis.</title>
        <authorList>
            <person name="Zhou H."/>
            <person name="Wang H."/>
        </authorList>
    </citation>
    <scope>NUCLEOTIDE SEQUENCE</scope>
    <source>
        <strain evidence="1">PrR005</strain>
    </source>
</reference>
<evidence type="ECO:0000313" key="1">
    <source>
        <dbReference type="EMBL" id="NDW45574.1"/>
    </source>
</evidence>
<protein>
    <submittedName>
        <fullName evidence="1">Uncharacterized protein</fullName>
    </submittedName>
</protein>
<comment type="caution">
    <text evidence="1">The sequence shown here is derived from an EMBL/GenBank/DDBJ whole genome shotgun (WGS) entry which is preliminary data.</text>
</comment>
<gene>
    <name evidence="1" type="ORF">G0P99_11450</name>
</gene>
<dbReference type="EMBL" id="JAAGOX010000016">
    <property type="protein sequence ID" value="NDW45574.1"/>
    <property type="molecule type" value="Genomic_DNA"/>
</dbReference>
<name>A0A6B2NT33_9RHOB</name>